<feature type="region of interest" description="Disordered" evidence="1">
    <location>
        <begin position="261"/>
        <end position="304"/>
    </location>
</feature>
<dbReference type="EMBL" id="MU853227">
    <property type="protein sequence ID" value="KAK4124290.1"/>
    <property type="molecule type" value="Genomic_DNA"/>
</dbReference>
<reference evidence="2" key="1">
    <citation type="journal article" date="2023" name="Mol. Phylogenet. Evol.">
        <title>Genome-scale phylogeny and comparative genomics of the fungal order Sordariales.</title>
        <authorList>
            <person name="Hensen N."/>
            <person name="Bonometti L."/>
            <person name="Westerberg I."/>
            <person name="Brannstrom I.O."/>
            <person name="Guillou S."/>
            <person name="Cros-Aarteil S."/>
            <person name="Calhoun S."/>
            <person name="Haridas S."/>
            <person name="Kuo A."/>
            <person name="Mondo S."/>
            <person name="Pangilinan J."/>
            <person name="Riley R."/>
            <person name="LaButti K."/>
            <person name="Andreopoulos B."/>
            <person name="Lipzen A."/>
            <person name="Chen C."/>
            <person name="Yan M."/>
            <person name="Daum C."/>
            <person name="Ng V."/>
            <person name="Clum A."/>
            <person name="Steindorff A."/>
            <person name="Ohm R.A."/>
            <person name="Martin F."/>
            <person name="Silar P."/>
            <person name="Natvig D.O."/>
            <person name="Lalanne C."/>
            <person name="Gautier V."/>
            <person name="Ament-Velasquez S.L."/>
            <person name="Kruys A."/>
            <person name="Hutchinson M.I."/>
            <person name="Powell A.J."/>
            <person name="Barry K."/>
            <person name="Miller A.N."/>
            <person name="Grigoriev I.V."/>
            <person name="Debuchy R."/>
            <person name="Gladieux P."/>
            <person name="Hiltunen Thoren M."/>
            <person name="Johannesson H."/>
        </authorList>
    </citation>
    <scope>NUCLEOTIDE SEQUENCE</scope>
    <source>
        <strain evidence="2">CBS 731.68</strain>
    </source>
</reference>
<accession>A0AAN6U0Q8</accession>
<proteinExistence type="predicted"/>
<evidence type="ECO:0000313" key="3">
    <source>
        <dbReference type="Proteomes" id="UP001302602"/>
    </source>
</evidence>
<dbReference type="Proteomes" id="UP001302602">
    <property type="component" value="Unassembled WGS sequence"/>
</dbReference>
<dbReference type="RefSeq" id="XP_062648061.1">
    <property type="nucleotide sequence ID" value="XM_062787128.1"/>
</dbReference>
<dbReference type="GeneID" id="87823898"/>
<organism evidence="2 3">
    <name type="scientific">Parathielavia appendiculata</name>
    <dbReference type="NCBI Taxonomy" id="2587402"/>
    <lineage>
        <taxon>Eukaryota</taxon>
        <taxon>Fungi</taxon>
        <taxon>Dikarya</taxon>
        <taxon>Ascomycota</taxon>
        <taxon>Pezizomycotina</taxon>
        <taxon>Sordariomycetes</taxon>
        <taxon>Sordariomycetidae</taxon>
        <taxon>Sordariales</taxon>
        <taxon>Chaetomiaceae</taxon>
        <taxon>Parathielavia</taxon>
    </lineage>
</organism>
<feature type="compositionally biased region" description="Polar residues" evidence="1">
    <location>
        <begin position="271"/>
        <end position="288"/>
    </location>
</feature>
<dbReference type="Gene3D" id="4.10.1000.40">
    <property type="match status" value="1"/>
</dbReference>
<dbReference type="AlphaFoldDB" id="A0AAN6U0Q8"/>
<evidence type="ECO:0000256" key="1">
    <source>
        <dbReference type="SAM" id="MobiDB-lite"/>
    </source>
</evidence>
<name>A0AAN6U0Q8_9PEZI</name>
<keyword evidence="3" id="KW-1185">Reference proteome</keyword>
<evidence type="ECO:0000313" key="2">
    <source>
        <dbReference type="EMBL" id="KAK4124290.1"/>
    </source>
</evidence>
<feature type="compositionally biased region" description="Low complexity" evidence="1">
    <location>
        <begin position="180"/>
        <end position="189"/>
    </location>
</feature>
<reference evidence="2" key="2">
    <citation type="submission" date="2023-05" db="EMBL/GenBank/DDBJ databases">
        <authorList>
            <consortium name="Lawrence Berkeley National Laboratory"/>
            <person name="Steindorff A."/>
            <person name="Hensen N."/>
            <person name="Bonometti L."/>
            <person name="Westerberg I."/>
            <person name="Brannstrom I.O."/>
            <person name="Guillou S."/>
            <person name="Cros-Aarteil S."/>
            <person name="Calhoun S."/>
            <person name="Haridas S."/>
            <person name="Kuo A."/>
            <person name="Mondo S."/>
            <person name="Pangilinan J."/>
            <person name="Riley R."/>
            <person name="Labutti K."/>
            <person name="Andreopoulos B."/>
            <person name="Lipzen A."/>
            <person name="Chen C."/>
            <person name="Yanf M."/>
            <person name="Daum C."/>
            <person name="Ng V."/>
            <person name="Clum A."/>
            <person name="Ohm R."/>
            <person name="Martin F."/>
            <person name="Silar P."/>
            <person name="Natvig D."/>
            <person name="Lalanne C."/>
            <person name="Gautier V."/>
            <person name="Ament-Velasquez S.L."/>
            <person name="Kruys A."/>
            <person name="Hutchinson M.I."/>
            <person name="Powell A.J."/>
            <person name="Barry K."/>
            <person name="Miller A.N."/>
            <person name="Grigoriev I.V."/>
            <person name="Debuchy R."/>
            <person name="Gladieux P."/>
            <person name="Thoren M.H."/>
            <person name="Johannesson H."/>
        </authorList>
    </citation>
    <scope>NUCLEOTIDE SEQUENCE</scope>
    <source>
        <strain evidence="2">CBS 731.68</strain>
    </source>
</reference>
<feature type="region of interest" description="Disordered" evidence="1">
    <location>
        <begin position="180"/>
        <end position="199"/>
    </location>
</feature>
<sequence length="329" mass="35777">MSPSPMPFGCDVPNVLSLARSVVADFSRAPDVFNPGERAANALISELDVFQRFCSSQTSQAKVADESSLAAHLMPCRSALKSMVDIRQKYPGQTMGFGDSLKWKLDEKRFEREAAALRDATTQLRETVQLLQTAIVNPHSQSRGAQSTQRWQPAPTFGSHVSVQIAQGLAVSQVSLTRSSSASVTSGSQEAGVESTKPMCPRGSGCREPSCHRKNNHPWAPNCEVGKNCCVPGCTKWHPKSPHCHNGLNCPRINSGCSKAHPWPRPPPQPNNSYWSTLTAQTQPVQSEQSEDWGRGSAASSTTSSYLAPTLVTGEYLIVMNKYLCTIYV</sequence>
<comment type="caution">
    <text evidence="2">The sequence shown here is derived from an EMBL/GenBank/DDBJ whole genome shotgun (WGS) entry which is preliminary data.</text>
</comment>
<protein>
    <submittedName>
        <fullName evidence="2">Uncharacterized protein</fullName>
    </submittedName>
</protein>
<gene>
    <name evidence="2" type="ORF">N657DRAFT_386918</name>
</gene>